<evidence type="ECO:0000256" key="1">
    <source>
        <dbReference type="SAM" id="MobiDB-lite"/>
    </source>
</evidence>
<dbReference type="PANTHER" id="PTHR46033">
    <property type="entry name" value="PROTEIN MAIN-LIKE 2"/>
    <property type="match status" value="1"/>
</dbReference>
<gene>
    <name evidence="3" type="ORF">L3X38_041305</name>
</gene>
<proteinExistence type="predicted"/>
<evidence type="ECO:0000259" key="2">
    <source>
        <dbReference type="Pfam" id="PF10536"/>
    </source>
</evidence>
<keyword evidence="4" id="KW-1185">Reference proteome</keyword>
<feature type="region of interest" description="Disordered" evidence="1">
    <location>
        <begin position="1"/>
        <end position="49"/>
    </location>
</feature>
<dbReference type="PANTHER" id="PTHR46033:SF8">
    <property type="entry name" value="PROTEIN MAINTENANCE OF MERISTEMS-LIKE"/>
    <property type="match status" value="1"/>
</dbReference>
<dbReference type="GO" id="GO:0010073">
    <property type="term" value="P:meristem maintenance"/>
    <property type="evidence" value="ECO:0007669"/>
    <property type="project" value="InterPro"/>
</dbReference>
<comment type="caution">
    <text evidence="3">The sequence shown here is derived from an EMBL/GenBank/DDBJ whole genome shotgun (WGS) entry which is preliminary data.</text>
</comment>
<reference evidence="3 4" key="1">
    <citation type="journal article" date="2022" name="G3 (Bethesda)">
        <title>Whole-genome sequence and methylome profiling of the almond [Prunus dulcis (Mill.) D.A. Webb] cultivar 'Nonpareil'.</title>
        <authorList>
            <person name="D'Amico-Willman K.M."/>
            <person name="Ouma W.Z."/>
            <person name="Meulia T."/>
            <person name="Sideli G.M."/>
            <person name="Gradziel T.M."/>
            <person name="Fresnedo-Ramirez J."/>
        </authorList>
    </citation>
    <scope>NUCLEOTIDE SEQUENCE [LARGE SCALE GENOMIC DNA]</scope>
    <source>
        <strain evidence="3">Clone GOH B32 T37-40</strain>
    </source>
</reference>
<dbReference type="InterPro" id="IPR044824">
    <property type="entry name" value="MAIN-like"/>
</dbReference>
<dbReference type="Proteomes" id="UP001054821">
    <property type="component" value="Chromosome 8"/>
</dbReference>
<protein>
    <recommendedName>
        <fullName evidence="2">Aminotransferase-like plant mobile domain-containing protein</fullName>
    </recommendedName>
</protein>
<dbReference type="InterPro" id="IPR019557">
    <property type="entry name" value="AminoTfrase-like_pln_mobile"/>
</dbReference>
<dbReference type="AlphaFoldDB" id="A0AAD4UUF1"/>
<feature type="compositionally biased region" description="Low complexity" evidence="1">
    <location>
        <begin position="26"/>
        <end position="38"/>
    </location>
</feature>
<dbReference type="EMBL" id="JAJFAZ020000008">
    <property type="protein sequence ID" value="KAI5312132.1"/>
    <property type="molecule type" value="Genomic_DNA"/>
</dbReference>
<organism evidence="3 4">
    <name type="scientific">Prunus dulcis</name>
    <name type="common">Almond</name>
    <name type="synonym">Amygdalus dulcis</name>
    <dbReference type="NCBI Taxonomy" id="3755"/>
    <lineage>
        <taxon>Eukaryota</taxon>
        <taxon>Viridiplantae</taxon>
        <taxon>Streptophyta</taxon>
        <taxon>Embryophyta</taxon>
        <taxon>Tracheophyta</taxon>
        <taxon>Spermatophyta</taxon>
        <taxon>Magnoliopsida</taxon>
        <taxon>eudicotyledons</taxon>
        <taxon>Gunneridae</taxon>
        <taxon>Pentapetalae</taxon>
        <taxon>rosids</taxon>
        <taxon>fabids</taxon>
        <taxon>Rosales</taxon>
        <taxon>Rosaceae</taxon>
        <taxon>Amygdaloideae</taxon>
        <taxon>Amygdaleae</taxon>
        <taxon>Prunus</taxon>
    </lineage>
</organism>
<feature type="compositionally biased region" description="Polar residues" evidence="1">
    <location>
        <begin position="1"/>
        <end position="25"/>
    </location>
</feature>
<dbReference type="Pfam" id="PF10536">
    <property type="entry name" value="PMD"/>
    <property type="match status" value="1"/>
</dbReference>
<evidence type="ECO:0000313" key="3">
    <source>
        <dbReference type="EMBL" id="KAI5312132.1"/>
    </source>
</evidence>
<evidence type="ECO:0000313" key="4">
    <source>
        <dbReference type="Proteomes" id="UP001054821"/>
    </source>
</evidence>
<accession>A0AAD4UUF1</accession>
<feature type="domain" description="Aminotransferase-like plant mobile" evidence="2">
    <location>
        <begin position="135"/>
        <end position="198"/>
    </location>
</feature>
<sequence>MRTTKKSFQVGPSQQGSRPQKTTLAKGTKGTSSVASSTSKKRKAASRISGPMGSGVFGVRVFVPRGHNPSSPVLHVDLEEHISFKLTLTKIRGCGNNEKCALWYNTAMHEMVKAKVQEAGFLPFLSILGHGKKGDRPLLVALAERWWDTTHTFHFDEVGEMTMTPTDFSAITGLRVGGKRLQYDMEMYKNKNKVVKLFGKPIADLFAGERRVPYDSLCTPY</sequence>
<name>A0AAD4UUF1_PRUDU</name>